<reference evidence="2 3" key="1">
    <citation type="submission" date="2018-01" db="EMBL/GenBank/DDBJ databases">
        <title>Whole genome sequencing of Histamine producing bacteria.</title>
        <authorList>
            <person name="Butler K."/>
        </authorList>
    </citation>
    <scope>NUCLEOTIDE SEQUENCE [LARGE SCALE GENOMIC DNA]</scope>
    <source>
        <strain evidence="2 3">FS-7.2</strain>
    </source>
</reference>
<keyword evidence="1" id="KW-0472">Membrane</keyword>
<name>A0A2T3KM12_9GAMM</name>
<gene>
    <name evidence="2" type="ORF">C9J27_06225</name>
</gene>
<evidence type="ECO:0000313" key="2">
    <source>
        <dbReference type="EMBL" id="PSV00735.1"/>
    </source>
</evidence>
<dbReference type="AlphaFoldDB" id="A0A2T3KM12"/>
<feature type="transmembrane region" description="Helical" evidence="1">
    <location>
        <begin position="6"/>
        <end position="30"/>
    </location>
</feature>
<dbReference type="Proteomes" id="UP000241426">
    <property type="component" value="Unassembled WGS sequence"/>
</dbReference>
<feature type="transmembrane region" description="Helical" evidence="1">
    <location>
        <begin position="51"/>
        <end position="75"/>
    </location>
</feature>
<keyword evidence="1" id="KW-0812">Transmembrane</keyword>
<accession>A0A2T3KM12</accession>
<feature type="transmembrane region" description="Helical" evidence="1">
    <location>
        <begin position="95"/>
        <end position="119"/>
    </location>
</feature>
<sequence>MDNFVIEHKVVLGCIAFFPVFALYFVDFVLSKAGVNSLKLRGALELCESSIIYGWCAIFIVFTSVFVLRFFLSILEQGLSVDSMFDATKVTGANLQAAFIIGSLCLFSTAVTLALRSFFAVFHKDRIGIDI</sequence>
<evidence type="ECO:0000313" key="3">
    <source>
        <dbReference type="Proteomes" id="UP000241426"/>
    </source>
</evidence>
<dbReference type="EMBL" id="PYNF01000003">
    <property type="protein sequence ID" value="PSV00735.1"/>
    <property type="molecule type" value="Genomic_DNA"/>
</dbReference>
<organism evidence="2 3">
    <name type="scientific">Photobacterium kishitanii</name>
    <dbReference type="NCBI Taxonomy" id="318456"/>
    <lineage>
        <taxon>Bacteria</taxon>
        <taxon>Pseudomonadati</taxon>
        <taxon>Pseudomonadota</taxon>
        <taxon>Gammaproteobacteria</taxon>
        <taxon>Vibrionales</taxon>
        <taxon>Vibrionaceae</taxon>
        <taxon>Photobacterium</taxon>
    </lineage>
</organism>
<protein>
    <submittedName>
        <fullName evidence="2">Uncharacterized protein</fullName>
    </submittedName>
</protein>
<dbReference type="RefSeq" id="WP_107289365.1">
    <property type="nucleotide sequence ID" value="NZ_PYNF01000003.1"/>
</dbReference>
<keyword evidence="1" id="KW-1133">Transmembrane helix</keyword>
<evidence type="ECO:0000256" key="1">
    <source>
        <dbReference type="SAM" id="Phobius"/>
    </source>
</evidence>
<comment type="caution">
    <text evidence="2">The sequence shown here is derived from an EMBL/GenBank/DDBJ whole genome shotgun (WGS) entry which is preliminary data.</text>
</comment>
<proteinExistence type="predicted"/>